<gene>
    <name evidence="1" type="ORF">ACOLOM_LOCUS2251</name>
</gene>
<reference evidence="1" key="1">
    <citation type="submission" date="2021-06" db="EMBL/GenBank/DDBJ databases">
        <authorList>
            <person name="Kallberg Y."/>
            <person name="Tangrot J."/>
            <person name="Rosling A."/>
        </authorList>
    </citation>
    <scope>NUCLEOTIDE SEQUENCE</scope>
    <source>
        <strain evidence="1">CL356</strain>
    </source>
</reference>
<evidence type="ECO:0000313" key="1">
    <source>
        <dbReference type="EMBL" id="CAG8487683.1"/>
    </source>
</evidence>
<organism evidence="1 2">
    <name type="scientific">Acaulospora colombiana</name>
    <dbReference type="NCBI Taxonomy" id="27376"/>
    <lineage>
        <taxon>Eukaryota</taxon>
        <taxon>Fungi</taxon>
        <taxon>Fungi incertae sedis</taxon>
        <taxon>Mucoromycota</taxon>
        <taxon>Glomeromycotina</taxon>
        <taxon>Glomeromycetes</taxon>
        <taxon>Diversisporales</taxon>
        <taxon>Acaulosporaceae</taxon>
        <taxon>Acaulospora</taxon>
    </lineage>
</organism>
<protein>
    <submittedName>
        <fullName evidence="1">13324_t:CDS:1</fullName>
    </submittedName>
</protein>
<name>A0ACA9KQL6_9GLOM</name>
<sequence>MQDFEVFVFFLAIELLVRVSVVLLSELETNKDWFSSVSV</sequence>
<comment type="caution">
    <text evidence="1">The sequence shown here is derived from an EMBL/GenBank/DDBJ whole genome shotgun (WGS) entry which is preliminary data.</text>
</comment>
<dbReference type="EMBL" id="CAJVPT010002808">
    <property type="protein sequence ID" value="CAG8487683.1"/>
    <property type="molecule type" value="Genomic_DNA"/>
</dbReference>
<accession>A0ACA9KQL6</accession>
<proteinExistence type="predicted"/>
<dbReference type="Proteomes" id="UP000789525">
    <property type="component" value="Unassembled WGS sequence"/>
</dbReference>
<evidence type="ECO:0000313" key="2">
    <source>
        <dbReference type="Proteomes" id="UP000789525"/>
    </source>
</evidence>
<keyword evidence="2" id="KW-1185">Reference proteome</keyword>